<organism evidence="1 2">
    <name type="scientific">Enterococcus phage 9183</name>
    <dbReference type="NCBI Taxonomy" id="2763102"/>
    <lineage>
        <taxon>Viruses</taxon>
        <taxon>Duplodnaviria</taxon>
        <taxon>Heunggongvirae</taxon>
        <taxon>Uroviricota</taxon>
        <taxon>Caudoviricetes</taxon>
        <taxon>Andrewesvirinae</taxon>
        <taxon>Denvervirus</taxon>
        <taxon>Denvervirus dv9183</taxon>
    </lineage>
</organism>
<proteinExistence type="predicted"/>
<name>A0A7L7SM56_9CAUD</name>
<evidence type="ECO:0000313" key="2">
    <source>
        <dbReference type="Proteomes" id="UP000516647"/>
    </source>
</evidence>
<sequence>MIKLIYQINIERKYIMKDDKYFFELLRNIELEEIKSIIENNGKIIGKSL</sequence>
<dbReference type="Proteomes" id="UP000516647">
    <property type="component" value="Segment"/>
</dbReference>
<gene>
    <name evidence="1" type="ORF">phi9183_ORF040</name>
</gene>
<keyword evidence="2" id="KW-1185">Reference proteome</keyword>
<reference evidence="1 2" key="1">
    <citation type="submission" date="2020-08" db="EMBL/GenBank/DDBJ databases">
        <authorList>
            <person name="Canfield G.S."/>
            <person name="Duerkop B.A."/>
        </authorList>
    </citation>
    <scope>NUCLEOTIDE SEQUENCE [LARGE SCALE GENOMIC DNA]</scope>
</reference>
<dbReference type="EMBL" id="MT939241">
    <property type="protein sequence ID" value="QOC57533.1"/>
    <property type="molecule type" value="Genomic_DNA"/>
</dbReference>
<protein>
    <submittedName>
        <fullName evidence="1">Uncharacterized protein</fullName>
    </submittedName>
</protein>
<evidence type="ECO:0000313" key="1">
    <source>
        <dbReference type="EMBL" id="QOC57533.1"/>
    </source>
</evidence>
<accession>A0A7L7SM56</accession>